<name>A0A072PIU1_9EURO</name>
<evidence type="ECO:0000256" key="1">
    <source>
        <dbReference type="ARBA" id="ARBA00004141"/>
    </source>
</evidence>
<accession>A0A072PIU1</accession>
<dbReference type="PROSITE" id="PS51751">
    <property type="entry name" value="EXPERA"/>
    <property type="match status" value="1"/>
</dbReference>
<evidence type="ECO:0000256" key="6">
    <source>
        <dbReference type="SAM" id="Phobius"/>
    </source>
</evidence>
<feature type="transmembrane region" description="Helical" evidence="6">
    <location>
        <begin position="148"/>
        <end position="167"/>
    </location>
</feature>
<evidence type="ECO:0000256" key="3">
    <source>
        <dbReference type="ARBA" id="ARBA00022989"/>
    </source>
</evidence>
<protein>
    <recommendedName>
        <fullName evidence="7">EXPERA domain-containing protein</fullName>
    </recommendedName>
</protein>
<dbReference type="AlphaFoldDB" id="A0A072PIU1"/>
<feature type="domain" description="EXPERA" evidence="7">
    <location>
        <begin position="26"/>
        <end position="162"/>
    </location>
</feature>
<keyword evidence="4 5" id="KW-0472">Membrane</keyword>
<dbReference type="VEuPathDB" id="FungiDB:A1O9_04513"/>
<evidence type="ECO:0000256" key="2">
    <source>
        <dbReference type="ARBA" id="ARBA00022692"/>
    </source>
</evidence>
<evidence type="ECO:0000313" key="8">
    <source>
        <dbReference type="EMBL" id="KEF59667.1"/>
    </source>
</evidence>
<organism evidence="8 9">
    <name type="scientific">Exophiala aquamarina CBS 119918</name>
    <dbReference type="NCBI Taxonomy" id="1182545"/>
    <lineage>
        <taxon>Eukaryota</taxon>
        <taxon>Fungi</taxon>
        <taxon>Dikarya</taxon>
        <taxon>Ascomycota</taxon>
        <taxon>Pezizomycotina</taxon>
        <taxon>Eurotiomycetes</taxon>
        <taxon>Chaetothyriomycetidae</taxon>
        <taxon>Chaetothyriales</taxon>
        <taxon>Herpotrichiellaceae</taxon>
        <taxon>Exophiala</taxon>
    </lineage>
</organism>
<sequence>MIDGLTWLIPHPNLYPPFFPLRHLPIHPHPLNQLTNVPLKQSVIDLATLYPPALTPAVSTSLRTYYITSFGDRFFTAPPAWFRAYMYLEALYHLPVSLWFVWNIPRGHPLIGLNLLVFALETAVTTLTCVVDTAEWAAYSRKQRNDIYSLYVPYLVLAGVMGVDAFFRVKAQLLRAAASGVVDGKAKRT</sequence>
<reference evidence="8 9" key="1">
    <citation type="submission" date="2013-03" db="EMBL/GenBank/DDBJ databases">
        <title>The Genome Sequence of Exophiala aquamarina CBS 119918.</title>
        <authorList>
            <consortium name="The Broad Institute Genomics Platform"/>
            <person name="Cuomo C."/>
            <person name="de Hoog S."/>
            <person name="Gorbushina A."/>
            <person name="Walker B."/>
            <person name="Young S.K."/>
            <person name="Zeng Q."/>
            <person name="Gargeya S."/>
            <person name="Fitzgerald M."/>
            <person name="Haas B."/>
            <person name="Abouelleil A."/>
            <person name="Allen A.W."/>
            <person name="Alvarado L."/>
            <person name="Arachchi H.M."/>
            <person name="Berlin A.M."/>
            <person name="Chapman S.B."/>
            <person name="Gainer-Dewar J."/>
            <person name="Goldberg J."/>
            <person name="Griggs A."/>
            <person name="Gujja S."/>
            <person name="Hansen M."/>
            <person name="Howarth C."/>
            <person name="Imamovic A."/>
            <person name="Ireland A."/>
            <person name="Larimer J."/>
            <person name="McCowan C."/>
            <person name="Murphy C."/>
            <person name="Pearson M."/>
            <person name="Poon T.W."/>
            <person name="Priest M."/>
            <person name="Roberts A."/>
            <person name="Saif S."/>
            <person name="Shea T."/>
            <person name="Sisk P."/>
            <person name="Sykes S."/>
            <person name="Wortman J."/>
            <person name="Nusbaum C."/>
            <person name="Birren B."/>
        </authorList>
    </citation>
    <scope>NUCLEOTIDE SEQUENCE [LARGE SCALE GENOMIC DNA]</scope>
    <source>
        <strain evidence="8 9">CBS 119918</strain>
    </source>
</reference>
<dbReference type="PANTHER" id="PTHR31204">
    <property type="entry name" value="SIGMA INTRACELLULAR RECEPTOR 2"/>
    <property type="match status" value="1"/>
</dbReference>
<comment type="caution">
    <text evidence="8">The sequence shown here is derived from an EMBL/GenBank/DDBJ whole genome shotgun (WGS) entry which is preliminary data.</text>
</comment>
<keyword evidence="3 5" id="KW-1133">Transmembrane helix</keyword>
<keyword evidence="9" id="KW-1185">Reference proteome</keyword>
<feature type="transmembrane region" description="Helical" evidence="6">
    <location>
        <begin position="84"/>
        <end position="102"/>
    </location>
</feature>
<feature type="transmembrane region" description="Helical" evidence="6">
    <location>
        <begin position="109"/>
        <end position="128"/>
    </location>
</feature>
<dbReference type="EMBL" id="AMGV01000003">
    <property type="protein sequence ID" value="KEF59667.1"/>
    <property type="molecule type" value="Genomic_DNA"/>
</dbReference>
<dbReference type="PANTHER" id="PTHR31204:SF1">
    <property type="entry name" value="SIGMA INTRACELLULAR RECEPTOR 2"/>
    <property type="match status" value="1"/>
</dbReference>
<keyword evidence="2 5" id="KW-0812">Transmembrane</keyword>
<evidence type="ECO:0000256" key="4">
    <source>
        <dbReference type="ARBA" id="ARBA00023136"/>
    </source>
</evidence>
<proteinExistence type="predicted"/>
<dbReference type="STRING" id="1182545.A0A072PIU1"/>
<dbReference type="Pfam" id="PF05241">
    <property type="entry name" value="EBP"/>
    <property type="match status" value="1"/>
</dbReference>
<gene>
    <name evidence="8" type="ORF">A1O9_04513</name>
</gene>
<dbReference type="HOGENOM" id="CLU_1434446_0_0_1"/>
<dbReference type="GO" id="GO:0016020">
    <property type="term" value="C:membrane"/>
    <property type="evidence" value="ECO:0007669"/>
    <property type="project" value="UniProtKB-SubCell"/>
</dbReference>
<dbReference type="OrthoDB" id="433124at2759"/>
<evidence type="ECO:0000259" key="7">
    <source>
        <dbReference type="PROSITE" id="PS51751"/>
    </source>
</evidence>
<dbReference type="GeneID" id="25279444"/>
<dbReference type="RefSeq" id="XP_013262257.1">
    <property type="nucleotide sequence ID" value="XM_013406803.1"/>
</dbReference>
<evidence type="ECO:0000256" key="5">
    <source>
        <dbReference type="PROSITE-ProRule" id="PRU01087"/>
    </source>
</evidence>
<comment type="subcellular location">
    <subcellularLocation>
        <location evidence="1">Membrane</location>
        <topology evidence="1">Multi-pass membrane protein</topology>
    </subcellularLocation>
</comment>
<dbReference type="GO" id="GO:0005783">
    <property type="term" value="C:endoplasmic reticulum"/>
    <property type="evidence" value="ECO:0007669"/>
    <property type="project" value="TreeGrafter"/>
</dbReference>
<dbReference type="InterPro" id="IPR033118">
    <property type="entry name" value="EXPERA"/>
</dbReference>
<evidence type="ECO:0000313" key="9">
    <source>
        <dbReference type="Proteomes" id="UP000027920"/>
    </source>
</evidence>
<dbReference type="InterPro" id="IPR051987">
    <property type="entry name" value="Sigma-2_receptor-like"/>
</dbReference>
<dbReference type="Proteomes" id="UP000027920">
    <property type="component" value="Unassembled WGS sequence"/>
</dbReference>